<sequence length="51" mass="5797">MIDYLTLRTKSFVAESIILENGEASDHPFDIISNLVDDFASSKRNFFSRVS</sequence>
<dbReference type="AlphaFoldDB" id="A0A2K3KGQ6"/>
<accession>A0A2K3KGQ6</accession>
<reference evidence="1 2" key="2">
    <citation type="journal article" date="2017" name="Front. Plant Sci.">
        <title>Gene Classification and Mining of Molecular Markers Useful in Red Clover (Trifolium pratense) Breeding.</title>
        <authorList>
            <person name="Istvanek J."/>
            <person name="Dluhosova J."/>
            <person name="Dluhos P."/>
            <person name="Patkova L."/>
            <person name="Nedelnik J."/>
            <person name="Repkova J."/>
        </authorList>
    </citation>
    <scope>NUCLEOTIDE SEQUENCE [LARGE SCALE GENOMIC DNA]</scope>
    <source>
        <strain evidence="2">cv. Tatra</strain>
        <tissue evidence="1">Young leaves</tissue>
    </source>
</reference>
<dbReference type="EMBL" id="ASHM01180183">
    <property type="protein sequence ID" value="PNX65462.1"/>
    <property type="molecule type" value="Genomic_DNA"/>
</dbReference>
<protein>
    <submittedName>
        <fullName evidence="1">Uncharacterized protein</fullName>
    </submittedName>
</protein>
<evidence type="ECO:0000313" key="2">
    <source>
        <dbReference type="Proteomes" id="UP000236291"/>
    </source>
</evidence>
<name>A0A2K3KGQ6_TRIPR</name>
<dbReference type="Proteomes" id="UP000236291">
    <property type="component" value="Unassembled WGS sequence"/>
</dbReference>
<reference evidence="1 2" key="1">
    <citation type="journal article" date="2014" name="Am. J. Bot.">
        <title>Genome assembly and annotation for red clover (Trifolium pratense; Fabaceae).</title>
        <authorList>
            <person name="Istvanek J."/>
            <person name="Jaros M."/>
            <person name="Krenek A."/>
            <person name="Repkova J."/>
        </authorList>
    </citation>
    <scope>NUCLEOTIDE SEQUENCE [LARGE SCALE GENOMIC DNA]</scope>
    <source>
        <strain evidence="2">cv. Tatra</strain>
        <tissue evidence="1">Young leaves</tissue>
    </source>
</reference>
<proteinExistence type="predicted"/>
<organism evidence="1 2">
    <name type="scientific">Trifolium pratense</name>
    <name type="common">Red clover</name>
    <dbReference type="NCBI Taxonomy" id="57577"/>
    <lineage>
        <taxon>Eukaryota</taxon>
        <taxon>Viridiplantae</taxon>
        <taxon>Streptophyta</taxon>
        <taxon>Embryophyta</taxon>
        <taxon>Tracheophyta</taxon>
        <taxon>Spermatophyta</taxon>
        <taxon>Magnoliopsida</taxon>
        <taxon>eudicotyledons</taxon>
        <taxon>Gunneridae</taxon>
        <taxon>Pentapetalae</taxon>
        <taxon>rosids</taxon>
        <taxon>fabids</taxon>
        <taxon>Fabales</taxon>
        <taxon>Fabaceae</taxon>
        <taxon>Papilionoideae</taxon>
        <taxon>50 kb inversion clade</taxon>
        <taxon>NPAAA clade</taxon>
        <taxon>Hologalegina</taxon>
        <taxon>IRL clade</taxon>
        <taxon>Trifolieae</taxon>
        <taxon>Trifolium</taxon>
    </lineage>
</organism>
<evidence type="ECO:0000313" key="1">
    <source>
        <dbReference type="EMBL" id="PNX65462.1"/>
    </source>
</evidence>
<dbReference type="STRING" id="57577.A0A2K3KGQ6"/>
<gene>
    <name evidence="1" type="ORF">L195_g062613</name>
</gene>
<comment type="caution">
    <text evidence="1">The sequence shown here is derived from an EMBL/GenBank/DDBJ whole genome shotgun (WGS) entry which is preliminary data.</text>
</comment>
<feature type="non-terminal residue" evidence="1">
    <location>
        <position position="51"/>
    </location>
</feature>